<feature type="region of interest" description="Disordered" evidence="1">
    <location>
        <begin position="334"/>
        <end position="355"/>
    </location>
</feature>
<sequence>MDTTKVQQIALDDALVAPANRLKIRKCNHRLSSDLKSNEPTIQVATVSTHHHSLRLKMNDRSHTLNVENFKDMLHIYPRLPGQSFEDPPLEEEILSFIRDLGHIGETKDTHVYGAILPAGLTNQEMLDSKAYKEYYAVASGAKPPKEKQSTRRRLMNLSLLPSPRLLLLLKESDSSPKLIWLPKEARKTFTYHMQVARVMELTLSQRFLMRKYKRLLGDSENEVDNDDDGDDDDDDGDNDDDTESDDHDDDDSDDERTESDSEEILDLNLINVDHTEYEEEDVDEGVRTPSNNEFTNEENLDEEEIMDDEEDDKVFKELYEDVNVNLEKSDAKMTDANQGGSEQHNVSQDQDLSKKKTLMVSALETEMSELKQTNQFAEVVSSIPAIVNQYLASKIKETDNVAVQLQTSSEKKPKPRIKTSSIRGQDDQDKDEDPSAGLDRGTKRRKSSKDVESSKNSRSKEKKSSSTSKEASQSQHKSLSKSFYVEEPSHTIKESGMQQDQEFVTGDNNEQPVDKEGPKRQTIYGYASNLTSSKYVYSRRRIIAVSRRTIMKKYDYDHLEEIKFRQDDQQLYTFKEGDFKRLRLQDIEDMLLLLTYCHLKAGGRSSIRCRKLPKKLNLAKPDTYRSNLRNKTAYTSHSPHGIICVDLFKRKILMRTDVLYKFSDGTLNDVRTALHDISTGIRMDYLPMRKRSNFDKKRAQIMLHYINKQLYQRRLIRNLA</sequence>
<feature type="region of interest" description="Disordered" evidence="1">
    <location>
        <begin position="405"/>
        <end position="521"/>
    </location>
</feature>
<feature type="compositionally biased region" description="Acidic residues" evidence="1">
    <location>
        <begin position="220"/>
        <end position="266"/>
    </location>
</feature>
<dbReference type="AlphaFoldDB" id="A0A6L2JS37"/>
<name>A0A6L2JS37_TANCI</name>
<reference evidence="2" key="1">
    <citation type="journal article" date="2019" name="Sci. Rep.">
        <title>Draft genome of Tanacetum cinerariifolium, the natural source of mosquito coil.</title>
        <authorList>
            <person name="Yamashiro T."/>
            <person name="Shiraishi A."/>
            <person name="Satake H."/>
            <person name="Nakayama K."/>
        </authorList>
    </citation>
    <scope>NUCLEOTIDE SEQUENCE</scope>
</reference>
<protein>
    <submittedName>
        <fullName evidence="2">Uncharacterized protein</fullName>
    </submittedName>
</protein>
<feature type="compositionally biased region" description="Low complexity" evidence="1">
    <location>
        <begin position="466"/>
        <end position="475"/>
    </location>
</feature>
<dbReference type="EMBL" id="BKCJ010001231">
    <property type="protein sequence ID" value="GEU39891.1"/>
    <property type="molecule type" value="Genomic_DNA"/>
</dbReference>
<proteinExistence type="predicted"/>
<organism evidence="2">
    <name type="scientific">Tanacetum cinerariifolium</name>
    <name type="common">Dalmatian daisy</name>
    <name type="synonym">Chrysanthemum cinerariifolium</name>
    <dbReference type="NCBI Taxonomy" id="118510"/>
    <lineage>
        <taxon>Eukaryota</taxon>
        <taxon>Viridiplantae</taxon>
        <taxon>Streptophyta</taxon>
        <taxon>Embryophyta</taxon>
        <taxon>Tracheophyta</taxon>
        <taxon>Spermatophyta</taxon>
        <taxon>Magnoliopsida</taxon>
        <taxon>eudicotyledons</taxon>
        <taxon>Gunneridae</taxon>
        <taxon>Pentapetalae</taxon>
        <taxon>asterids</taxon>
        <taxon>campanulids</taxon>
        <taxon>Asterales</taxon>
        <taxon>Asteraceae</taxon>
        <taxon>Asteroideae</taxon>
        <taxon>Anthemideae</taxon>
        <taxon>Anthemidinae</taxon>
        <taxon>Tanacetum</taxon>
    </lineage>
</organism>
<feature type="compositionally biased region" description="Polar residues" evidence="1">
    <location>
        <begin position="497"/>
        <end position="512"/>
    </location>
</feature>
<accession>A0A6L2JS37</accession>
<evidence type="ECO:0000313" key="2">
    <source>
        <dbReference type="EMBL" id="GEU39891.1"/>
    </source>
</evidence>
<gene>
    <name evidence="2" type="ORF">Tci_011869</name>
</gene>
<feature type="region of interest" description="Disordered" evidence="1">
    <location>
        <begin position="220"/>
        <end position="304"/>
    </location>
</feature>
<feature type="compositionally biased region" description="Basic and acidic residues" evidence="1">
    <location>
        <begin position="449"/>
        <end position="465"/>
    </location>
</feature>
<evidence type="ECO:0000256" key="1">
    <source>
        <dbReference type="SAM" id="MobiDB-lite"/>
    </source>
</evidence>
<feature type="compositionally biased region" description="Polar residues" evidence="1">
    <location>
        <begin position="336"/>
        <end position="351"/>
    </location>
</feature>
<comment type="caution">
    <text evidence="2">The sequence shown here is derived from an EMBL/GenBank/DDBJ whole genome shotgun (WGS) entry which is preliminary data.</text>
</comment>